<name>A0A9Q1CNM1_HOLLE</name>
<dbReference type="EMBL" id="JAIZAY010000001">
    <property type="protein sequence ID" value="KAJ8047975.1"/>
    <property type="molecule type" value="Genomic_DNA"/>
</dbReference>
<reference evidence="1" key="1">
    <citation type="submission" date="2021-10" db="EMBL/GenBank/DDBJ databases">
        <title>Tropical sea cucumber genome reveals ecological adaptation and Cuvierian tubules defense mechanism.</title>
        <authorList>
            <person name="Chen T."/>
        </authorList>
    </citation>
    <scope>NUCLEOTIDE SEQUENCE</scope>
    <source>
        <strain evidence="1">Nanhai2018</strain>
        <tissue evidence="1">Muscle</tissue>
    </source>
</reference>
<dbReference type="Proteomes" id="UP001152320">
    <property type="component" value="Chromosome 1"/>
</dbReference>
<proteinExistence type="predicted"/>
<dbReference type="OrthoDB" id="6782675at2759"/>
<dbReference type="AlphaFoldDB" id="A0A9Q1CNM1"/>
<comment type="caution">
    <text evidence="1">The sequence shown here is derived from an EMBL/GenBank/DDBJ whole genome shotgun (WGS) entry which is preliminary data.</text>
</comment>
<organism evidence="1 2">
    <name type="scientific">Holothuria leucospilota</name>
    <name type="common">Black long sea cucumber</name>
    <name type="synonym">Mertensiothuria leucospilota</name>
    <dbReference type="NCBI Taxonomy" id="206669"/>
    <lineage>
        <taxon>Eukaryota</taxon>
        <taxon>Metazoa</taxon>
        <taxon>Echinodermata</taxon>
        <taxon>Eleutherozoa</taxon>
        <taxon>Echinozoa</taxon>
        <taxon>Holothuroidea</taxon>
        <taxon>Aspidochirotacea</taxon>
        <taxon>Aspidochirotida</taxon>
        <taxon>Holothuriidae</taxon>
        <taxon>Holothuria</taxon>
    </lineage>
</organism>
<keyword evidence="2" id="KW-1185">Reference proteome</keyword>
<sequence length="139" mass="15739">MSNLIVEFQTYHPLNRDPTTSLENKIGKAIKELKEQNKLNKKQAYATHTQELVVIQKLQYGLPKVHKEGIPLRPIVNSINSPSYNVARHLADILTPLSGKGCHTLKAPSTLLKGLRRYSINRNKSLSVLMLFYSSPMFL</sequence>
<gene>
    <name evidence="1" type="ORF">HOLleu_00114</name>
</gene>
<evidence type="ECO:0000313" key="1">
    <source>
        <dbReference type="EMBL" id="KAJ8047975.1"/>
    </source>
</evidence>
<accession>A0A9Q1CNM1</accession>
<protein>
    <submittedName>
        <fullName evidence="1">Uncharacterized protein</fullName>
    </submittedName>
</protein>
<evidence type="ECO:0000313" key="2">
    <source>
        <dbReference type="Proteomes" id="UP001152320"/>
    </source>
</evidence>